<dbReference type="InterPro" id="IPR036259">
    <property type="entry name" value="MFS_trans_sf"/>
</dbReference>
<dbReference type="PANTHER" id="PTHR42718:SF9">
    <property type="entry name" value="MAJOR FACILITATOR SUPERFAMILY MULTIDRUG TRANSPORTER MFSC"/>
    <property type="match status" value="1"/>
</dbReference>
<evidence type="ECO:0000313" key="10">
    <source>
        <dbReference type="EMBL" id="ALF62646.1"/>
    </source>
</evidence>
<evidence type="ECO:0000256" key="6">
    <source>
        <dbReference type="ARBA" id="ARBA00022989"/>
    </source>
</evidence>
<dbReference type="EMBL" id="KR067579">
    <property type="protein sequence ID" value="ALF62646.1"/>
    <property type="molecule type" value="Genomic_DNA"/>
</dbReference>
<dbReference type="PANTHER" id="PTHR42718">
    <property type="entry name" value="MAJOR FACILITATOR SUPERFAMILY MULTIDRUG TRANSPORTER MFSC"/>
    <property type="match status" value="1"/>
</dbReference>
<feature type="transmembrane region" description="Helical" evidence="8">
    <location>
        <begin position="99"/>
        <end position="116"/>
    </location>
</feature>
<name>A0A0N9FHN3_AERVE</name>
<feature type="transmembrane region" description="Helical" evidence="8">
    <location>
        <begin position="157"/>
        <end position="180"/>
    </location>
</feature>
<evidence type="ECO:0000259" key="9">
    <source>
        <dbReference type="PROSITE" id="PS50850"/>
    </source>
</evidence>
<comment type="subcellular location">
    <subcellularLocation>
        <location evidence="8">Cell inner membrane</location>
        <topology evidence="8">Multi-pass membrane protein</topology>
    </subcellularLocation>
    <subcellularLocation>
        <location evidence="1">Cell membrane</location>
        <topology evidence="1">Multi-pass membrane protein</topology>
    </subcellularLocation>
</comment>
<protein>
    <recommendedName>
        <fullName evidence="8">Bcr/CflA family efflux transporter</fullName>
    </recommendedName>
</protein>
<evidence type="ECO:0000256" key="1">
    <source>
        <dbReference type="ARBA" id="ARBA00004651"/>
    </source>
</evidence>
<dbReference type="SUPFAM" id="SSF103473">
    <property type="entry name" value="MFS general substrate transporter"/>
    <property type="match status" value="1"/>
</dbReference>
<keyword evidence="7 8" id="KW-0472">Membrane</keyword>
<dbReference type="PROSITE" id="PS50850">
    <property type="entry name" value="MFS"/>
    <property type="match status" value="1"/>
</dbReference>
<dbReference type="AlphaFoldDB" id="A0A0N9FHN3"/>
<organism evidence="10">
    <name type="scientific">Aeromonas veronii</name>
    <dbReference type="NCBI Taxonomy" id="654"/>
    <lineage>
        <taxon>Bacteria</taxon>
        <taxon>Pseudomonadati</taxon>
        <taxon>Pseudomonadota</taxon>
        <taxon>Gammaproteobacteria</taxon>
        <taxon>Aeromonadales</taxon>
        <taxon>Aeromonadaceae</taxon>
        <taxon>Aeromonas</taxon>
    </lineage>
</organism>
<feature type="transmembrane region" description="Helical" evidence="8">
    <location>
        <begin position="266"/>
        <end position="287"/>
    </location>
</feature>
<dbReference type="GO" id="GO:0005886">
    <property type="term" value="C:plasma membrane"/>
    <property type="evidence" value="ECO:0007669"/>
    <property type="project" value="UniProtKB-SubCell"/>
</dbReference>
<dbReference type="NCBIfam" id="NF000509">
    <property type="entry name" value="efflux_CmlA"/>
    <property type="match status" value="1"/>
</dbReference>
<keyword evidence="4" id="KW-1003">Cell membrane</keyword>
<dbReference type="Pfam" id="PF07690">
    <property type="entry name" value="MFS_1"/>
    <property type="match status" value="1"/>
</dbReference>
<evidence type="ECO:0000256" key="3">
    <source>
        <dbReference type="ARBA" id="ARBA00022448"/>
    </source>
</evidence>
<dbReference type="InterPro" id="IPR011701">
    <property type="entry name" value="MFS"/>
</dbReference>
<proteinExistence type="inferred from homology"/>
<evidence type="ECO:0000256" key="5">
    <source>
        <dbReference type="ARBA" id="ARBA00022692"/>
    </source>
</evidence>
<evidence type="ECO:0000256" key="4">
    <source>
        <dbReference type="ARBA" id="ARBA00022475"/>
    </source>
</evidence>
<evidence type="ECO:0000256" key="8">
    <source>
        <dbReference type="RuleBase" id="RU365088"/>
    </source>
</evidence>
<keyword evidence="3 8" id="KW-0813">Transport</keyword>
<feature type="transmembrane region" description="Helical" evidence="8">
    <location>
        <begin position="186"/>
        <end position="205"/>
    </location>
</feature>
<dbReference type="Gene3D" id="1.20.1720.10">
    <property type="entry name" value="Multidrug resistance protein D"/>
    <property type="match status" value="1"/>
</dbReference>
<feature type="transmembrane region" description="Helical" evidence="8">
    <location>
        <begin position="326"/>
        <end position="345"/>
    </location>
</feature>
<accession>A0A0N9FHN3</accession>
<dbReference type="GO" id="GO:1990961">
    <property type="term" value="P:xenobiotic detoxification by transmembrane export across the plasma membrane"/>
    <property type="evidence" value="ECO:0007669"/>
    <property type="project" value="InterPro"/>
</dbReference>
<evidence type="ECO:0000256" key="7">
    <source>
        <dbReference type="ARBA" id="ARBA00023136"/>
    </source>
</evidence>
<sequence length="437" mass="46229">MLLLYGSAAKSFVQGDGFVRSKNFSWRYSLAATVLLLSPFDLLASLGMDMYLPAVPFMPNALGTTASTIQLTLTTYLVMIGAGQLLFGPLSDRLGRRPVLLGGGLAYVVASMGLALTSSAEVFLGLRILQACGASACLVSTFATVRDIYAGREESNVIYGILGSMLAMVPAVGPLLGALVDMWLGWRAIFAFLGLGMIAASAAAWRFWPETRVQRVAGLQWSQLLLPVKCLNFWLYTLCYAAGMGSFFVFFSIAPGLMMGRQGVSQLGFSLLFATVAIAMVFTARFMGRVIPKWGSPSVLRMGMGCLIAGAVLLAITEIWASQSVLGFIAPMWLVGIGVATAVSVSPNGALRGFDHVAGTVTAVYFCLGGVLLGSIGTLIISLLPRNTAWPVVVYCLTLATVVLGLSCVSRVKGSRGQGEHDVVALQSAESTSNPNR</sequence>
<feature type="transmembrane region" description="Helical" evidence="8">
    <location>
        <begin position="68"/>
        <end position="87"/>
    </location>
</feature>
<feature type="transmembrane region" description="Helical" evidence="8">
    <location>
        <begin position="299"/>
        <end position="320"/>
    </location>
</feature>
<keyword evidence="5 8" id="KW-0812">Transmembrane</keyword>
<keyword evidence="6 8" id="KW-1133">Transmembrane helix</keyword>
<gene>
    <name evidence="10" type="primary">cmlA5</name>
</gene>
<dbReference type="NCBIfam" id="TIGR00710">
    <property type="entry name" value="efflux_Bcr_CflA"/>
    <property type="match status" value="1"/>
</dbReference>
<feature type="domain" description="Major facilitator superfamily (MFS) profile" evidence="9">
    <location>
        <begin position="33"/>
        <end position="413"/>
    </location>
</feature>
<dbReference type="CDD" id="cd17320">
    <property type="entry name" value="MFS_MdfA_MDR_like"/>
    <property type="match status" value="1"/>
</dbReference>
<feature type="transmembrane region" description="Helical" evidence="8">
    <location>
        <begin position="389"/>
        <end position="409"/>
    </location>
</feature>
<dbReference type="NCBIfam" id="NF033134">
    <property type="entry name" value="cmlA_floR"/>
    <property type="match status" value="1"/>
</dbReference>
<reference evidence="10" key="1">
    <citation type="submission" date="2016-12" db="EMBL/GenBank/DDBJ databases">
        <title>Molecular Characterization of class 1 integrons in Aeromonas strains isolated from Integrated Farms in China.</title>
        <authorList>
            <person name="Feng Y."/>
            <person name="Deng Y."/>
            <person name="Jiang L."/>
            <person name="Tan A."/>
            <person name="Zhang R."/>
            <person name="Luo L."/>
        </authorList>
    </citation>
    <scope>NUCLEOTIDE SEQUENCE</scope>
    <source>
        <strain evidence="10">4F3-2</strain>
    </source>
</reference>
<dbReference type="GO" id="GO:0042910">
    <property type="term" value="F:xenobiotic transmembrane transporter activity"/>
    <property type="evidence" value="ECO:0007669"/>
    <property type="project" value="InterPro"/>
</dbReference>
<dbReference type="PRINTS" id="PR01036">
    <property type="entry name" value="TCRTETB"/>
</dbReference>
<feature type="transmembrane region" description="Helical" evidence="8">
    <location>
        <begin position="233"/>
        <end position="254"/>
    </location>
</feature>
<evidence type="ECO:0000256" key="2">
    <source>
        <dbReference type="ARBA" id="ARBA00006236"/>
    </source>
</evidence>
<comment type="similarity">
    <text evidence="2 8">Belongs to the major facilitator superfamily. Bcr/CmlA family.</text>
</comment>
<dbReference type="InterPro" id="IPR020846">
    <property type="entry name" value="MFS_dom"/>
</dbReference>
<dbReference type="InterPro" id="IPR004812">
    <property type="entry name" value="Efflux_drug-R_Bcr/CmlA"/>
</dbReference>
<keyword evidence="8" id="KW-0997">Cell inner membrane</keyword>
<feature type="transmembrane region" description="Helical" evidence="8">
    <location>
        <begin position="357"/>
        <end position="383"/>
    </location>
</feature>
<feature type="transmembrane region" description="Helical" evidence="8">
    <location>
        <begin position="28"/>
        <end position="48"/>
    </location>
</feature>
<feature type="transmembrane region" description="Helical" evidence="8">
    <location>
        <begin position="122"/>
        <end position="145"/>
    </location>
</feature>